<dbReference type="Proteomes" id="UP000051515">
    <property type="component" value="Unassembled WGS sequence"/>
</dbReference>
<dbReference type="RefSeq" id="WP_056953546.1">
    <property type="nucleotide sequence ID" value="NZ_AZDY01000038.1"/>
</dbReference>
<dbReference type="PATRIC" id="fig|1423788.3.peg.2551"/>
<dbReference type="Pfam" id="PF14393">
    <property type="entry name" value="DUF4422"/>
    <property type="match status" value="1"/>
</dbReference>
<organism evidence="2 3">
    <name type="scientific">Companilactobacillus bobalius DSM 19674</name>
    <dbReference type="NCBI Taxonomy" id="1423788"/>
    <lineage>
        <taxon>Bacteria</taxon>
        <taxon>Bacillati</taxon>
        <taxon>Bacillota</taxon>
        <taxon>Bacilli</taxon>
        <taxon>Lactobacillales</taxon>
        <taxon>Lactobacillaceae</taxon>
        <taxon>Companilactobacillus</taxon>
        <taxon>Companilactobacillus bobalius</taxon>
    </lineage>
</organism>
<dbReference type="InterPro" id="IPR025536">
    <property type="entry name" value="DUF4422"/>
</dbReference>
<name>A0A0R1KTC4_9LACO</name>
<dbReference type="STRING" id="1423788.FC78_GL002480"/>
<dbReference type="AlphaFoldDB" id="A0A0R1KTC4"/>
<dbReference type="EMBL" id="AZDY01000038">
    <property type="protein sequence ID" value="KRK82471.1"/>
    <property type="molecule type" value="Genomic_DNA"/>
</dbReference>
<sequence length="257" mass="30876">MDAKVLVAAHKVFPMPVDKKTYLPVLVGAVKNFKQGIKFQRDDTGKNISEKNPHYNELTAMYWAWKNFDTSDAIGLVQYRRFFKSYEDKNGPLTDEEIADILKTTDVILPTKRHYYIETNYSHYVHAHKSDPLDKLRYVIATYYPDYLDSFDKVMHRRSAHMFNMFIMKKQFFDQYSQFLFNVLDILEQQLDISNYSQQDSRVYGYLGELLMDVWVEKNRVRYTEVRWYEVGPKHLMKKYFYFFCRRFGLEVGKTHF</sequence>
<evidence type="ECO:0000313" key="3">
    <source>
        <dbReference type="Proteomes" id="UP000051515"/>
    </source>
</evidence>
<feature type="domain" description="DUF4422" evidence="1">
    <location>
        <begin position="4"/>
        <end position="219"/>
    </location>
</feature>
<accession>A0A0R1KTC4</accession>
<gene>
    <name evidence="2" type="ORF">FC78_GL002480</name>
</gene>
<proteinExistence type="predicted"/>
<protein>
    <submittedName>
        <fullName evidence="2">Capsular biosynthesis protein</fullName>
    </submittedName>
</protein>
<evidence type="ECO:0000259" key="1">
    <source>
        <dbReference type="Pfam" id="PF14393"/>
    </source>
</evidence>
<comment type="caution">
    <text evidence="2">The sequence shown here is derived from an EMBL/GenBank/DDBJ whole genome shotgun (WGS) entry which is preliminary data.</text>
</comment>
<evidence type="ECO:0000313" key="2">
    <source>
        <dbReference type="EMBL" id="KRK82471.1"/>
    </source>
</evidence>
<reference evidence="2 3" key="1">
    <citation type="journal article" date="2015" name="Genome Announc.">
        <title>Expanding the biotechnology potential of lactobacilli through comparative genomics of 213 strains and associated genera.</title>
        <authorList>
            <person name="Sun Z."/>
            <person name="Harris H.M."/>
            <person name="McCann A."/>
            <person name="Guo C."/>
            <person name="Argimon S."/>
            <person name="Zhang W."/>
            <person name="Yang X."/>
            <person name="Jeffery I.B."/>
            <person name="Cooney J.C."/>
            <person name="Kagawa T.F."/>
            <person name="Liu W."/>
            <person name="Song Y."/>
            <person name="Salvetti E."/>
            <person name="Wrobel A."/>
            <person name="Rasinkangas P."/>
            <person name="Parkhill J."/>
            <person name="Rea M.C."/>
            <person name="O'Sullivan O."/>
            <person name="Ritari J."/>
            <person name="Douillard F.P."/>
            <person name="Paul Ross R."/>
            <person name="Yang R."/>
            <person name="Briner A.E."/>
            <person name="Felis G.E."/>
            <person name="de Vos W.M."/>
            <person name="Barrangou R."/>
            <person name="Klaenhammer T.R."/>
            <person name="Caufield P.W."/>
            <person name="Cui Y."/>
            <person name="Zhang H."/>
            <person name="O'Toole P.W."/>
        </authorList>
    </citation>
    <scope>NUCLEOTIDE SEQUENCE [LARGE SCALE GENOMIC DNA]</scope>
    <source>
        <strain evidence="2 3">DSM 19674</strain>
    </source>
</reference>
<dbReference type="OrthoDB" id="9798746at2"/>
<keyword evidence="3" id="KW-1185">Reference proteome</keyword>